<reference evidence="7 9" key="2">
    <citation type="journal article" date="2013" name="Nature">
        <title>Insights into bilaterian evolution from three spiralian genomes.</title>
        <authorList>
            <person name="Simakov O."/>
            <person name="Marletaz F."/>
            <person name="Cho S.J."/>
            <person name="Edsinger-Gonzales E."/>
            <person name="Havlak P."/>
            <person name="Hellsten U."/>
            <person name="Kuo D.H."/>
            <person name="Larsson T."/>
            <person name="Lv J."/>
            <person name="Arendt D."/>
            <person name="Savage R."/>
            <person name="Osoegawa K."/>
            <person name="de Jong P."/>
            <person name="Grimwood J."/>
            <person name="Chapman J.A."/>
            <person name="Shapiro H."/>
            <person name="Aerts A."/>
            <person name="Otillar R.P."/>
            <person name="Terry A.Y."/>
            <person name="Boore J.L."/>
            <person name="Grigoriev I.V."/>
            <person name="Lindberg D.R."/>
            <person name="Seaver E.C."/>
            <person name="Weisblat D.A."/>
            <person name="Putnam N.H."/>
            <person name="Rokhsar D.S."/>
        </authorList>
    </citation>
    <scope>NUCLEOTIDE SEQUENCE</scope>
</reference>
<dbReference type="GO" id="GO:1902476">
    <property type="term" value="P:chloride transmembrane transport"/>
    <property type="evidence" value="ECO:0000318"/>
    <property type="project" value="GO_Central"/>
</dbReference>
<dbReference type="EMBL" id="AMQM01000462">
    <property type="status" value="NOT_ANNOTATED_CDS"/>
    <property type="molecule type" value="Genomic_DNA"/>
</dbReference>
<dbReference type="eggNOG" id="KOG0236">
    <property type="taxonomic scope" value="Eukaryota"/>
</dbReference>
<evidence type="ECO:0000256" key="2">
    <source>
        <dbReference type="ARBA" id="ARBA00022692"/>
    </source>
</evidence>
<dbReference type="KEGG" id="hro:HELRODRAFT_130418"/>
<evidence type="ECO:0000256" key="4">
    <source>
        <dbReference type="ARBA" id="ARBA00023136"/>
    </source>
</evidence>
<feature type="transmembrane region" description="Helical" evidence="5">
    <location>
        <begin position="213"/>
        <end position="230"/>
    </location>
</feature>
<keyword evidence="3 5" id="KW-1133">Transmembrane helix</keyword>
<organism evidence="8 9">
    <name type="scientific">Helobdella robusta</name>
    <name type="common">Californian leech</name>
    <dbReference type="NCBI Taxonomy" id="6412"/>
    <lineage>
        <taxon>Eukaryota</taxon>
        <taxon>Metazoa</taxon>
        <taxon>Spiralia</taxon>
        <taxon>Lophotrochozoa</taxon>
        <taxon>Annelida</taxon>
        <taxon>Clitellata</taxon>
        <taxon>Hirudinea</taxon>
        <taxon>Rhynchobdellida</taxon>
        <taxon>Glossiphoniidae</taxon>
        <taxon>Helobdella</taxon>
    </lineage>
</organism>
<dbReference type="InterPro" id="IPR011547">
    <property type="entry name" value="SLC26A/SulP_dom"/>
</dbReference>
<evidence type="ECO:0000256" key="5">
    <source>
        <dbReference type="SAM" id="Phobius"/>
    </source>
</evidence>
<dbReference type="EnsemblMetazoa" id="HelroT130418">
    <property type="protein sequence ID" value="HelroP130418"/>
    <property type="gene ID" value="HelroG130418"/>
</dbReference>
<dbReference type="SUPFAM" id="SSF52091">
    <property type="entry name" value="SpoIIaa-like"/>
    <property type="match status" value="1"/>
</dbReference>
<dbReference type="PANTHER" id="PTHR11814">
    <property type="entry name" value="SULFATE TRANSPORTER"/>
    <property type="match status" value="1"/>
</dbReference>
<dbReference type="Gene3D" id="3.30.750.24">
    <property type="entry name" value="STAS domain"/>
    <property type="match status" value="1"/>
</dbReference>
<dbReference type="InParanoid" id="T1EHT8"/>
<keyword evidence="4 5" id="KW-0472">Membrane</keyword>
<dbReference type="GO" id="GO:1902358">
    <property type="term" value="P:sulfate transmembrane transport"/>
    <property type="evidence" value="ECO:0000318"/>
    <property type="project" value="GO_Central"/>
</dbReference>
<dbReference type="GO" id="GO:0015116">
    <property type="term" value="F:sulfate transmembrane transporter activity"/>
    <property type="evidence" value="ECO:0000318"/>
    <property type="project" value="GO_Central"/>
</dbReference>
<dbReference type="RefSeq" id="XP_009015278.1">
    <property type="nucleotide sequence ID" value="XM_009017030.1"/>
</dbReference>
<feature type="transmembrane region" description="Helical" evidence="5">
    <location>
        <begin position="307"/>
        <end position="327"/>
    </location>
</feature>
<dbReference type="Pfam" id="PF00916">
    <property type="entry name" value="Sulfate_transp"/>
    <property type="match status" value="1"/>
</dbReference>
<dbReference type="AlphaFoldDB" id="T1EHT8"/>
<dbReference type="OrthoDB" id="288203at2759"/>
<evidence type="ECO:0000256" key="1">
    <source>
        <dbReference type="ARBA" id="ARBA00004141"/>
    </source>
</evidence>
<dbReference type="EMBL" id="KB096324">
    <property type="protein sequence ID" value="ESO05910.1"/>
    <property type="molecule type" value="Genomic_DNA"/>
</dbReference>
<keyword evidence="9" id="KW-1185">Reference proteome</keyword>
<dbReference type="STRING" id="6412.T1EHT8"/>
<dbReference type="Proteomes" id="UP000015101">
    <property type="component" value="Unassembled WGS sequence"/>
</dbReference>
<dbReference type="GeneID" id="20196138"/>
<feature type="transmembrane region" description="Helical" evidence="5">
    <location>
        <begin position="21"/>
        <end position="44"/>
    </location>
</feature>
<dbReference type="InterPro" id="IPR001902">
    <property type="entry name" value="SLC26A/SulP_fam"/>
</dbReference>
<evidence type="ECO:0000256" key="3">
    <source>
        <dbReference type="ARBA" id="ARBA00022989"/>
    </source>
</evidence>
<name>T1EHT8_HELRO</name>
<evidence type="ECO:0000259" key="6">
    <source>
        <dbReference type="PROSITE" id="PS50801"/>
    </source>
</evidence>
<feature type="transmembrane region" description="Helical" evidence="5">
    <location>
        <begin position="174"/>
        <end position="192"/>
    </location>
</feature>
<dbReference type="CDD" id="cd07042">
    <property type="entry name" value="STAS_SulP_like_sulfate_transporter"/>
    <property type="match status" value="1"/>
</dbReference>
<dbReference type="HOGENOM" id="CLU_003182_12_2_1"/>
<dbReference type="InterPro" id="IPR036513">
    <property type="entry name" value="STAS_dom_sf"/>
</dbReference>
<dbReference type="OMA" id="LEYGMIA"/>
<comment type="subcellular location">
    <subcellularLocation>
        <location evidence="1">Membrane</location>
        <topology evidence="1">Multi-pass membrane protein</topology>
    </subcellularLocation>
</comment>
<feature type="transmembrane region" description="Helical" evidence="5">
    <location>
        <begin position="97"/>
        <end position="121"/>
    </location>
</feature>
<feature type="transmembrane region" description="Helical" evidence="5">
    <location>
        <begin position="374"/>
        <end position="395"/>
    </location>
</feature>
<proteinExistence type="predicted"/>
<feature type="transmembrane region" description="Helical" evidence="5">
    <location>
        <begin position="339"/>
        <end position="362"/>
    </location>
</feature>
<feature type="transmembrane region" description="Helical" evidence="5">
    <location>
        <begin position="401"/>
        <end position="434"/>
    </location>
</feature>
<feature type="transmembrane region" description="Helical" evidence="5">
    <location>
        <begin position="272"/>
        <end position="295"/>
    </location>
</feature>
<gene>
    <name evidence="8" type="primary">20196138</name>
    <name evidence="7" type="ORF">HELRODRAFT_130418</name>
</gene>
<dbReference type="GO" id="GO:0005886">
    <property type="term" value="C:plasma membrane"/>
    <property type="evidence" value="ECO:0000318"/>
    <property type="project" value="GO_Central"/>
</dbReference>
<reference evidence="9" key="1">
    <citation type="submission" date="2012-12" db="EMBL/GenBank/DDBJ databases">
        <authorList>
            <person name="Hellsten U."/>
            <person name="Grimwood J."/>
            <person name="Chapman J.A."/>
            <person name="Shapiro H."/>
            <person name="Aerts A."/>
            <person name="Otillar R.P."/>
            <person name="Terry A.Y."/>
            <person name="Boore J.L."/>
            <person name="Simakov O."/>
            <person name="Marletaz F."/>
            <person name="Cho S.-J."/>
            <person name="Edsinger-Gonzales E."/>
            <person name="Havlak P."/>
            <person name="Kuo D.-H."/>
            <person name="Larsson T."/>
            <person name="Lv J."/>
            <person name="Arendt D."/>
            <person name="Savage R."/>
            <person name="Osoegawa K."/>
            <person name="de Jong P."/>
            <person name="Lindberg D.R."/>
            <person name="Seaver E.C."/>
            <person name="Weisblat D.A."/>
            <person name="Putnam N.H."/>
            <person name="Grigoriev I.V."/>
            <person name="Rokhsar D.S."/>
        </authorList>
    </citation>
    <scope>NUCLEOTIDE SEQUENCE</scope>
</reference>
<dbReference type="PROSITE" id="PS50801">
    <property type="entry name" value="STAS"/>
    <property type="match status" value="1"/>
</dbReference>
<accession>T1EHT8</accession>
<reference evidence="8" key="3">
    <citation type="submission" date="2015-06" db="UniProtKB">
        <authorList>
            <consortium name="EnsemblMetazoa"/>
        </authorList>
    </citation>
    <scope>IDENTIFICATION</scope>
</reference>
<protein>
    <recommendedName>
        <fullName evidence="6">STAS domain-containing protein</fullName>
    </recommendedName>
</protein>
<dbReference type="InterPro" id="IPR002645">
    <property type="entry name" value="STAS_dom"/>
</dbReference>
<evidence type="ECO:0000313" key="9">
    <source>
        <dbReference type="Proteomes" id="UP000015101"/>
    </source>
</evidence>
<keyword evidence="2 5" id="KW-0812">Transmembrane</keyword>
<dbReference type="Pfam" id="PF01740">
    <property type="entry name" value="STAS"/>
    <property type="match status" value="1"/>
</dbReference>
<dbReference type="CTD" id="20196138"/>
<evidence type="ECO:0000313" key="8">
    <source>
        <dbReference type="EnsemblMetazoa" id="HelroP130418"/>
    </source>
</evidence>
<evidence type="ECO:0000313" key="7">
    <source>
        <dbReference type="EMBL" id="ESO05910.1"/>
    </source>
</evidence>
<sequence length="527" mass="58397">IKKKFPILNWLPKYRLQHLQGDFIAGLTVGLTVIPQGLALARVARLPSQYGLYTSFMGCFMYCLFGTSKDITVGPTAIMSILIEKFGASPKAGDPTYAIILTFFCGVIQSALGLLNLGIVVDYISHPVIDSFTVAAAVTIAEGQIKGWFGLHNIPREFIHELYWTLIKLPETRLVVIIIIILLLLLLLLFEFKYRLWDFIMGLINTNKTARNAIAVILCASTVYICNSVYHTNPFTTTSNITSGLPPFKFPNFTLQLDSNVTVSTVEILTNIGSGLAIVPLLALVECLAIGKIFAKKNGYKTNPSQEFFAIGVCNFASCFVSSFPVTGSFSRLTAVNSASGVMTTAGGLITGTLVILSLLFLTPYFHYIPESTLAVIIFCAVLDMISFKLPVKLWKVNSTFVCVCVCLFVCVCVCVRWGILCGIAFSLVTLICLWSRPKLKSFTPETYVILIDHGLTFPSVEMLIERTNEIVQQDGTPRAIIFDCSHVKVIDYSVIQGMKEMIEDFDKRDSIIIWMRFTVCVQYLLL</sequence>
<feature type="domain" description="STAS" evidence="6">
    <location>
        <begin position="445"/>
        <end position="527"/>
    </location>
</feature>